<dbReference type="GO" id="GO:0009451">
    <property type="term" value="P:RNA modification"/>
    <property type="evidence" value="ECO:0007669"/>
    <property type="project" value="InterPro"/>
</dbReference>
<dbReference type="NCBIfam" id="TIGR00756">
    <property type="entry name" value="PPR"/>
    <property type="match status" value="7"/>
</dbReference>
<dbReference type="Proteomes" id="UP001419268">
    <property type="component" value="Unassembled WGS sequence"/>
</dbReference>
<name>A0AAP0P1T1_9MAGN</name>
<dbReference type="InterPro" id="IPR046960">
    <property type="entry name" value="PPR_At4g14850-like_plant"/>
</dbReference>
<proteinExistence type="predicted"/>
<feature type="repeat" description="PPR" evidence="2">
    <location>
        <begin position="208"/>
        <end position="238"/>
    </location>
</feature>
<dbReference type="InterPro" id="IPR002885">
    <property type="entry name" value="PPR_rpt"/>
</dbReference>
<dbReference type="EMBL" id="JBBNAG010000006">
    <property type="protein sequence ID" value="KAK9126939.1"/>
    <property type="molecule type" value="Genomic_DNA"/>
</dbReference>
<dbReference type="PANTHER" id="PTHR47926">
    <property type="entry name" value="PENTATRICOPEPTIDE REPEAT-CONTAINING PROTEIN"/>
    <property type="match status" value="1"/>
</dbReference>
<feature type="repeat" description="PPR" evidence="2">
    <location>
        <begin position="239"/>
        <end position="273"/>
    </location>
</feature>
<keyword evidence="4" id="KW-1185">Reference proteome</keyword>
<reference evidence="3 4" key="1">
    <citation type="submission" date="2024-01" db="EMBL/GenBank/DDBJ databases">
        <title>Genome assemblies of Stephania.</title>
        <authorList>
            <person name="Yang L."/>
        </authorList>
    </citation>
    <scope>NUCLEOTIDE SEQUENCE [LARGE SCALE GENOMIC DNA]</scope>
    <source>
        <strain evidence="3">JXDWG</strain>
        <tissue evidence="3">Leaf</tissue>
    </source>
</reference>
<comment type="caution">
    <text evidence="3">The sequence shown here is derived from an EMBL/GenBank/DDBJ whole genome shotgun (WGS) entry which is preliminary data.</text>
</comment>
<feature type="repeat" description="PPR" evidence="2">
    <location>
        <begin position="142"/>
        <end position="176"/>
    </location>
</feature>
<dbReference type="Pfam" id="PF13041">
    <property type="entry name" value="PPR_2"/>
    <property type="match status" value="2"/>
</dbReference>
<evidence type="ECO:0000256" key="1">
    <source>
        <dbReference type="ARBA" id="ARBA00022737"/>
    </source>
</evidence>
<dbReference type="FunFam" id="1.25.40.10:FF:000348">
    <property type="entry name" value="Pentatricopeptide repeat-containing protein chloroplastic"/>
    <property type="match status" value="1"/>
</dbReference>
<gene>
    <name evidence="3" type="ORF">Scep_015785</name>
</gene>
<dbReference type="Gene3D" id="1.25.40.10">
    <property type="entry name" value="Tetratricopeptide repeat domain"/>
    <property type="match status" value="3"/>
</dbReference>
<accession>A0AAP0P1T1</accession>
<evidence type="ECO:0000313" key="4">
    <source>
        <dbReference type="Proteomes" id="UP001419268"/>
    </source>
</evidence>
<dbReference type="Pfam" id="PF01535">
    <property type="entry name" value="PPR"/>
    <property type="match status" value="6"/>
</dbReference>
<dbReference type="AlphaFoldDB" id="A0AAP0P1T1"/>
<dbReference type="Pfam" id="PF20431">
    <property type="entry name" value="E_motif"/>
    <property type="match status" value="1"/>
</dbReference>
<dbReference type="InterPro" id="IPR046848">
    <property type="entry name" value="E_motif"/>
</dbReference>
<dbReference type="SUPFAM" id="SSF48452">
    <property type="entry name" value="TPR-like"/>
    <property type="match status" value="1"/>
</dbReference>
<dbReference type="FunFam" id="1.25.40.10:FF:000989">
    <property type="entry name" value="Pentatricopeptide repeat-containing protein At1g31430"/>
    <property type="match status" value="1"/>
</dbReference>
<evidence type="ECO:0008006" key="5">
    <source>
        <dbReference type="Google" id="ProtNLM"/>
    </source>
</evidence>
<dbReference type="PANTHER" id="PTHR47926:SF444">
    <property type="entry name" value="PENTATRICOPEPTIDE REPEAT-CONTAINING PROTEIN"/>
    <property type="match status" value="1"/>
</dbReference>
<keyword evidence="1" id="KW-0677">Repeat</keyword>
<evidence type="ECO:0000313" key="3">
    <source>
        <dbReference type="EMBL" id="KAK9126939.1"/>
    </source>
</evidence>
<organism evidence="3 4">
    <name type="scientific">Stephania cephalantha</name>
    <dbReference type="NCBI Taxonomy" id="152367"/>
    <lineage>
        <taxon>Eukaryota</taxon>
        <taxon>Viridiplantae</taxon>
        <taxon>Streptophyta</taxon>
        <taxon>Embryophyta</taxon>
        <taxon>Tracheophyta</taxon>
        <taxon>Spermatophyta</taxon>
        <taxon>Magnoliopsida</taxon>
        <taxon>Ranunculales</taxon>
        <taxon>Menispermaceae</taxon>
        <taxon>Menispermoideae</taxon>
        <taxon>Cissampelideae</taxon>
        <taxon>Stephania</taxon>
    </lineage>
</organism>
<sequence length="555" mass="61694">MPVEAVEHWRTVLARLLVSGYIHSSNSAFLLRLQHTTTTTTFLHNTLIKCYSDSASPGGALLVYSHLLHSSCKPDNFTFPFLLNALTYSQPLRGKQIHAHVHRFGFQSNVFVINTLIKMYSSFGDLHSAQTLFHSSFPNNLDVVSWNTLIDGYLKSGHLHTARHLFDQMPEPNHVSWTSIISGYAHRGQLDVARSLFRKSSPHVLCRNTATWNSLITGYARNGLLSLARQLFDEMPCKNIISWNSMISAYAQSGHLKQARSMFDEMPEKDVFTWTCMISGYAQNDDQAENALQLFEQMLAEDSACKPNEVTLVNVLAVCARLAALHRGVWIHAYIQRNGMRLSDNLGAALIDMYAKCGCVGTAVETFRELDCKNVSCWNALITGLAVNGVAEEALKAFMEMQKMKTRPNSITFLGVLMACCHGGLVEEGRKHLKSMENSFGVEPQIKHYGCMIDLLGRAGLVEEAEEVITSMPMEPDVTVLGALLGACRIHGNVEVADRVCNRFLKPKSHAPSCRILLSHIYAAAGRWTEASRARVSLQGDQVKKEAGLSSLELF</sequence>
<dbReference type="PROSITE" id="PS51375">
    <property type="entry name" value="PPR"/>
    <property type="match status" value="4"/>
</dbReference>
<dbReference type="GO" id="GO:0003723">
    <property type="term" value="F:RNA binding"/>
    <property type="evidence" value="ECO:0007669"/>
    <property type="project" value="InterPro"/>
</dbReference>
<dbReference type="InterPro" id="IPR011990">
    <property type="entry name" value="TPR-like_helical_dom_sf"/>
</dbReference>
<evidence type="ECO:0000256" key="2">
    <source>
        <dbReference type="PROSITE-ProRule" id="PRU00708"/>
    </source>
</evidence>
<feature type="repeat" description="PPR" evidence="2">
    <location>
        <begin position="374"/>
        <end position="408"/>
    </location>
</feature>
<protein>
    <recommendedName>
        <fullName evidence="5">Pentatricopeptide repeat-containing protein</fullName>
    </recommendedName>
</protein>